<proteinExistence type="predicted"/>
<accession>A0A445L5R2</accession>
<evidence type="ECO:0000313" key="2">
    <source>
        <dbReference type="EMBL" id="RZC18467.1"/>
    </source>
</evidence>
<dbReference type="InterPro" id="IPR023214">
    <property type="entry name" value="HAD_sf"/>
</dbReference>
<dbReference type="Gene3D" id="3.40.50.1000">
    <property type="entry name" value="HAD superfamily/HAD-like"/>
    <property type="match status" value="1"/>
</dbReference>
<evidence type="ECO:0000313" key="3">
    <source>
        <dbReference type="Proteomes" id="UP000289340"/>
    </source>
</evidence>
<protein>
    <submittedName>
        <fullName evidence="2">Acid phosphatase 1</fullName>
    </submittedName>
</protein>
<dbReference type="PANTHER" id="PTHR31284">
    <property type="entry name" value="ACID PHOSPHATASE-LIKE PROTEIN"/>
    <property type="match status" value="1"/>
</dbReference>
<dbReference type="NCBIfam" id="TIGR01675">
    <property type="entry name" value="plant-AP"/>
    <property type="match status" value="1"/>
</dbReference>
<dbReference type="InterPro" id="IPR005519">
    <property type="entry name" value="Acid_phosphat_B-like"/>
</dbReference>
<dbReference type="InterPro" id="IPR010028">
    <property type="entry name" value="Acid_phosphatase_pln"/>
</dbReference>
<dbReference type="GO" id="GO:0003993">
    <property type="term" value="F:acid phosphatase activity"/>
    <property type="evidence" value="ECO:0007669"/>
    <property type="project" value="InterPro"/>
</dbReference>
<dbReference type="InterPro" id="IPR036412">
    <property type="entry name" value="HAD-like_sf"/>
</dbReference>
<evidence type="ECO:0000256" key="1">
    <source>
        <dbReference type="ARBA" id="ARBA00022729"/>
    </source>
</evidence>
<dbReference type="PANTHER" id="PTHR31284:SF21">
    <property type="entry name" value="PLANT ACID PHOSPHATASE"/>
    <property type="match status" value="1"/>
</dbReference>
<name>A0A445L5R2_GLYSO</name>
<dbReference type="SUPFAM" id="SSF56784">
    <property type="entry name" value="HAD-like"/>
    <property type="match status" value="1"/>
</dbReference>
<dbReference type="AlphaFoldDB" id="A0A445L5R2"/>
<comment type="caution">
    <text evidence="2">The sequence shown here is derived from an EMBL/GenBank/DDBJ whole genome shotgun (WGS) entry which is preliminary data.</text>
</comment>
<keyword evidence="3" id="KW-1185">Reference proteome</keyword>
<gene>
    <name evidence="2" type="ORF">D0Y65_005642</name>
</gene>
<keyword evidence="1" id="KW-0732">Signal</keyword>
<dbReference type="CDD" id="cd07535">
    <property type="entry name" value="HAD_VSP"/>
    <property type="match status" value="1"/>
</dbReference>
<dbReference type="Proteomes" id="UP000289340">
    <property type="component" value="Chromosome 3"/>
</dbReference>
<dbReference type="EMBL" id="QZWG01000003">
    <property type="protein sequence ID" value="RZC18467.1"/>
    <property type="molecule type" value="Genomic_DNA"/>
</dbReference>
<organism evidence="2 3">
    <name type="scientific">Glycine soja</name>
    <name type="common">Wild soybean</name>
    <dbReference type="NCBI Taxonomy" id="3848"/>
    <lineage>
        <taxon>Eukaryota</taxon>
        <taxon>Viridiplantae</taxon>
        <taxon>Streptophyta</taxon>
        <taxon>Embryophyta</taxon>
        <taxon>Tracheophyta</taxon>
        <taxon>Spermatophyta</taxon>
        <taxon>Magnoliopsida</taxon>
        <taxon>eudicotyledons</taxon>
        <taxon>Gunneridae</taxon>
        <taxon>Pentapetalae</taxon>
        <taxon>rosids</taxon>
        <taxon>fabids</taxon>
        <taxon>Fabales</taxon>
        <taxon>Fabaceae</taxon>
        <taxon>Papilionoideae</taxon>
        <taxon>50 kb inversion clade</taxon>
        <taxon>NPAAA clade</taxon>
        <taxon>indigoferoid/millettioid clade</taxon>
        <taxon>Phaseoleae</taxon>
        <taxon>Glycine</taxon>
        <taxon>Glycine subgen. Soja</taxon>
    </lineage>
</organism>
<sequence>MDSDEKQFFCGGFGDGVVCGGFCNRLLRVNFFKTIFGAIGVDSNTNIRCEMKNLLNMVKDKPNGWLQLLDNNGSFAIKSAYATIQDLRMGGQEYLLALLTKVVFMNQKGHEKKIEKPDDESESYGRSWRLTVEANNARPWRIVPDNCYNHLQNYMSGGQYQLDLNLVVQHILSYAHEIPLAADGMDAWILDVDDTCISNIDYYKGRRFGCDPFDSAIFKAWIMKGKCPANPAVLELFNALIKKGFKVFLLTGRDQATLAQITTNNLRNQGFIGYQRLILRSAQYKGQSAVRYKSAIRKEIEGEGYRIRGNVGDQWSDLQGECLGNRTFKLPNPMYFIS</sequence>
<dbReference type="Pfam" id="PF03767">
    <property type="entry name" value="Acid_phosphat_B"/>
    <property type="match status" value="1"/>
</dbReference>
<reference evidence="2 3" key="1">
    <citation type="submission" date="2018-09" db="EMBL/GenBank/DDBJ databases">
        <title>A high-quality reference genome of wild soybean provides a powerful tool to mine soybean genomes.</title>
        <authorList>
            <person name="Xie M."/>
            <person name="Chung C.Y.L."/>
            <person name="Li M.-W."/>
            <person name="Wong F.-L."/>
            <person name="Chan T.-F."/>
            <person name="Lam H.-M."/>
        </authorList>
    </citation>
    <scope>NUCLEOTIDE SEQUENCE [LARGE SCALE GENOMIC DNA]</scope>
    <source>
        <strain evidence="3">cv. W05</strain>
        <tissue evidence="2">Hypocotyl of etiolated seedlings</tissue>
    </source>
</reference>